<keyword evidence="6" id="KW-1185">Reference proteome</keyword>
<comment type="similarity">
    <text evidence="1">Belongs to the peptidase C48 family.</text>
</comment>
<dbReference type="GO" id="GO:0006508">
    <property type="term" value="P:proteolysis"/>
    <property type="evidence" value="ECO:0007669"/>
    <property type="project" value="UniProtKB-KW"/>
</dbReference>
<protein>
    <recommendedName>
        <fullName evidence="4">Ubiquitin-like protease family profile domain-containing protein</fullName>
    </recommendedName>
</protein>
<dbReference type="Pfam" id="PF02902">
    <property type="entry name" value="Peptidase_C48"/>
    <property type="match status" value="1"/>
</dbReference>
<keyword evidence="2" id="KW-0645">Protease</keyword>
<dbReference type="GO" id="GO:0008234">
    <property type="term" value="F:cysteine-type peptidase activity"/>
    <property type="evidence" value="ECO:0007669"/>
    <property type="project" value="InterPro"/>
</dbReference>
<dbReference type="InterPro" id="IPR003653">
    <property type="entry name" value="Peptidase_C48_C"/>
</dbReference>
<dbReference type="EMBL" id="JBEDUW010000007">
    <property type="protein sequence ID" value="KAK9912278.1"/>
    <property type="molecule type" value="Genomic_DNA"/>
</dbReference>
<proteinExistence type="inferred from homology"/>
<gene>
    <name evidence="5" type="ORF">M0R45_036148</name>
</gene>
<sequence length="176" mass="20864">MCKLSSEVINISAAYLYERQSDCWFMPIFYGIVILIYDGVEDHWFLLVVNITETEAEIWDSHRDCVKDNHRRECAIAAVFADELRRFPELYIKLSSIKLIYPEVDPFVVNIFDFGIYVLRNMQHYRKRSYHRFHLADQRVRLALELINNPKNEVIHVVRSAVSTHKQPTVILLHQI</sequence>
<evidence type="ECO:0000256" key="2">
    <source>
        <dbReference type="ARBA" id="ARBA00022670"/>
    </source>
</evidence>
<keyword evidence="3" id="KW-0378">Hydrolase</keyword>
<evidence type="ECO:0000313" key="6">
    <source>
        <dbReference type="Proteomes" id="UP001457282"/>
    </source>
</evidence>
<comment type="caution">
    <text evidence="5">The sequence shown here is derived from an EMBL/GenBank/DDBJ whole genome shotgun (WGS) entry which is preliminary data.</text>
</comment>
<evidence type="ECO:0000313" key="5">
    <source>
        <dbReference type="EMBL" id="KAK9912278.1"/>
    </source>
</evidence>
<dbReference type="InterPro" id="IPR038765">
    <property type="entry name" value="Papain-like_cys_pep_sf"/>
</dbReference>
<reference evidence="5 6" key="1">
    <citation type="journal article" date="2023" name="G3 (Bethesda)">
        <title>A chromosome-length genome assembly and annotation of blackberry (Rubus argutus, cv. 'Hillquist').</title>
        <authorList>
            <person name="Bruna T."/>
            <person name="Aryal R."/>
            <person name="Dudchenko O."/>
            <person name="Sargent D.J."/>
            <person name="Mead D."/>
            <person name="Buti M."/>
            <person name="Cavallini A."/>
            <person name="Hytonen T."/>
            <person name="Andres J."/>
            <person name="Pham M."/>
            <person name="Weisz D."/>
            <person name="Mascagni F."/>
            <person name="Usai G."/>
            <person name="Natali L."/>
            <person name="Bassil N."/>
            <person name="Fernandez G.E."/>
            <person name="Lomsadze A."/>
            <person name="Armour M."/>
            <person name="Olukolu B."/>
            <person name="Poorten T."/>
            <person name="Britton C."/>
            <person name="Davik J."/>
            <person name="Ashrafi H."/>
            <person name="Aiden E.L."/>
            <person name="Borodovsky M."/>
            <person name="Worthington M."/>
        </authorList>
    </citation>
    <scope>NUCLEOTIDE SEQUENCE [LARGE SCALE GENOMIC DNA]</scope>
    <source>
        <strain evidence="5">PI 553951</strain>
    </source>
</reference>
<organism evidence="5 6">
    <name type="scientific">Rubus argutus</name>
    <name type="common">Southern blackberry</name>
    <dbReference type="NCBI Taxonomy" id="59490"/>
    <lineage>
        <taxon>Eukaryota</taxon>
        <taxon>Viridiplantae</taxon>
        <taxon>Streptophyta</taxon>
        <taxon>Embryophyta</taxon>
        <taxon>Tracheophyta</taxon>
        <taxon>Spermatophyta</taxon>
        <taxon>Magnoliopsida</taxon>
        <taxon>eudicotyledons</taxon>
        <taxon>Gunneridae</taxon>
        <taxon>Pentapetalae</taxon>
        <taxon>rosids</taxon>
        <taxon>fabids</taxon>
        <taxon>Rosales</taxon>
        <taxon>Rosaceae</taxon>
        <taxon>Rosoideae</taxon>
        <taxon>Rosoideae incertae sedis</taxon>
        <taxon>Rubus</taxon>
    </lineage>
</organism>
<dbReference type="Gene3D" id="3.40.395.10">
    <property type="entry name" value="Adenoviral Proteinase, Chain A"/>
    <property type="match status" value="1"/>
</dbReference>
<feature type="domain" description="Ubiquitin-like protease family profile" evidence="4">
    <location>
        <begin position="22"/>
        <end position="133"/>
    </location>
</feature>
<dbReference type="SUPFAM" id="SSF54001">
    <property type="entry name" value="Cysteine proteinases"/>
    <property type="match status" value="1"/>
</dbReference>
<evidence type="ECO:0000259" key="4">
    <source>
        <dbReference type="Pfam" id="PF02902"/>
    </source>
</evidence>
<accession>A0AAW1W080</accession>
<dbReference type="Proteomes" id="UP001457282">
    <property type="component" value="Unassembled WGS sequence"/>
</dbReference>
<dbReference type="AlphaFoldDB" id="A0AAW1W080"/>
<evidence type="ECO:0000256" key="3">
    <source>
        <dbReference type="ARBA" id="ARBA00022801"/>
    </source>
</evidence>
<evidence type="ECO:0000256" key="1">
    <source>
        <dbReference type="ARBA" id="ARBA00005234"/>
    </source>
</evidence>
<name>A0AAW1W080_RUBAR</name>